<dbReference type="Gene3D" id="2.130.10.120">
    <property type="entry name" value="Prolyl oligopeptidase, N-terminal domain"/>
    <property type="match status" value="1"/>
</dbReference>
<reference evidence="10 11" key="1">
    <citation type="submission" date="2015-08" db="EMBL/GenBank/DDBJ databases">
        <authorList>
            <person name="Babu N.S."/>
            <person name="Beckwith C.J."/>
            <person name="Beseler K.G."/>
            <person name="Brison A."/>
            <person name="Carone J.V."/>
            <person name="Caskin T.P."/>
            <person name="Diamond M."/>
            <person name="Durham M.E."/>
            <person name="Foxe J.M."/>
            <person name="Go M."/>
            <person name="Henderson B.A."/>
            <person name="Jones I.B."/>
            <person name="McGettigan J.A."/>
            <person name="Micheletti S.J."/>
            <person name="Nasrallah M.E."/>
            <person name="Ortiz D."/>
            <person name="Piller C.R."/>
            <person name="Privatt S.R."/>
            <person name="Schneider S.L."/>
            <person name="Sharp S."/>
            <person name="Smith T.C."/>
            <person name="Stanton J.D."/>
            <person name="Ullery H.E."/>
            <person name="Wilson R.J."/>
            <person name="Serrano M.G."/>
            <person name="Buck G."/>
            <person name="Lee V."/>
            <person name="Wang Y."/>
            <person name="Carvalho R."/>
            <person name="Voegtly L."/>
            <person name="Shi R."/>
            <person name="Duckworth R."/>
            <person name="Johnson A."/>
            <person name="Loviza R."/>
            <person name="Walstead R."/>
            <person name="Shah Z."/>
            <person name="Kiflezghi M."/>
            <person name="Wade K."/>
            <person name="Ball S.L."/>
            <person name="Bradley K.W."/>
            <person name="Asai D.J."/>
            <person name="Bowman C.A."/>
            <person name="Russell D.A."/>
            <person name="Pope W.H."/>
            <person name="Jacobs-Sera D."/>
            <person name="Hendrix R.W."/>
            <person name="Hatfull G.F."/>
        </authorList>
    </citation>
    <scope>NUCLEOTIDE SEQUENCE [LARGE SCALE GENOMIC DNA]</scope>
    <source>
        <strain evidence="10 11">DSM 27648</strain>
    </source>
</reference>
<evidence type="ECO:0000313" key="10">
    <source>
        <dbReference type="EMBL" id="AKV03127.1"/>
    </source>
</evidence>
<evidence type="ECO:0000256" key="3">
    <source>
        <dbReference type="ARBA" id="ARBA00022670"/>
    </source>
</evidence>
<feature type="domain" description="Peptidase S9A N-terminal" evidence="9">
    <location>
        <begin position="58"/>
        <end position="506"/>
    </location>
</feature>
<dbReference type="Pfam" id="PF00326">
    <property type="entry name" value="Peptidase_S9"/>
    <property type="match status" value="1"/>
</dbReference>
<evidence type="ECO:0000313" key="11">
    <source>
        <dbReference type="Proteomes" id="UP000064967"/>
    </source>
</evidence>
<dbReference type="GO" id="GO:0006508">
    <property type="term" value="P:proteolysis"/>
    <property type="evidence" value="ECO:0007669"/>
    <property type="project" value="UniProtKB-KW"/>
</dbReference>
<evidence type="ECO:0000256" key="4">
    <source>
        <dbReference type="ARBA" id="ARBA00022801"/>
    </source>
</evidence>
<dbReference type="EMBL" id="CP012333">
    <property type="protein sequence ID" value="AKV03127.1"/>
    <property type="molecule type" value="Genomic_DNA"/>
</dbReference>
<name>A0A0K1QBS7_9BACT</name>
<dbReference type="PANTHER" id="PTHR42881:SF2">
    <property type="entry name" value="PROLYL ENDOPEPTIDASE"/>
    <property type="match status" value="1"/>
</dbReference>
<dbReference type="InterPro" id="IPR001375">
    <property type="entry name" value="Peptidase_S9_cat"/>
</dbReference>
<proteinExistence type="predicted"/>
<dbReference type="Pfam" id="PF02897">
    <property type="entry name" value="Peptidase_S9_N"/>
    <property type="match status" value="1"/>
</dbReference>
<dbReference type="PROSITE" id="PS51257">
    <property type="entry name" value="PROKAR_LIPOPROTEIN"/>
    <property type="match status" value="1"/>
</dbReference>
<keyword evidence="7" id="KW-0732">Signal</keyword>
<evidence type="ECO:0000256" key="6">
    <source>
        <dbReference type="SAM" id="MobiDB-lite"/>
    </source>
</evidence>
<dbReference type="PATRIC" id="fig|1391654.3.peg.9915"/>
<dbReference type="Proteomes" id="UP000064967">
    <property type="component" value="Chromosome"/>
</dbReference>
<dbReference type="InterPro" id="IPR002470">
    <property type="entry name" value="Peptidase_S9A"/>
</dbReference>
<keyword evidence="4" id="KW-0378">Hydrolase</keyword>
<dbReference type="AlphaFoldDB" id="A0A0K1QBS7"/>
<dbReference type="InterPro" id="IPR051167">
    <property type="entry name" value="Prolyl_oligopep/macrocyclase"/>
</dbReference>
<dbReference type="RefSeq" id="WP_169928381.1">
    <property type="nucleotide sequence ID" value="NZ_CP012333.1"/>
</dbReference>
<feature type="region of interest" description="Disordered" evidence="6">
    <location>
        <begin position="422"/>
        <end position="454"/>
    </location>
</feature>
<organism evidence="10 11">
    <name type="scientific">Labilithrix luteola</name>
    <dbReference type="NCBI Taxonomy" id="1391654"/>
    <lineage>
        <taxon>Bacteria</taxon>
        <taxon>Pseudomonadati</taxon>
        <taxon>Myxococcota</taxon>
        <taxon>Polyangia</taxon>
        <taxon>Polyangiales</taxon>
        <taxon>Labilitrichaceae</taxon>
        <taxon>Labilithrix</taxon>
    </lineage>
</organism>
<dbReference type="SUPFAM" id="SSF50993">
    <property type="entry name" value="Peptidase/esterase 'gauge' domain"/>
    <property type="match status" value="1"/>
</dbReference>
<evidence type="ECO:0000259" key="8">
    <source>
        <dbReference type="Pfam" id="PF00326"/>
    </source>
</evidence>
<dbReference type="GO" id="GO:0070012">
    <property type="term" value="F:oligopeptidase activity"/>
    <property type="evidence" value="ECO:0007669"/>
    <property type="project" value="TreeGrafter"/>
</dbReference>
<feature type="region of interest" description="Disordered" evidence="6">
    <location>
        <begin position="23"/>
        <end position="58"/>
    </location>
</feature>
<evidence type="ECO:0000256" key="5">
    <source>
        <dbReference type="ARBA" id="ARBA00022825"/>
    </source>
</evidence>
<dbReference type="PANTHER" id="PTHR42881">
    <property type="entry name" value="PROLYL ENDOPEPTIDASE"/>
    <property type="match status" value="1"/>
</dbReference>
<sequence length="787" mass="84323">MRFLAVSTSLACLMGTLAACGASAPTPSAPPPSASSSATESPSKAAAAAKAGPAPAARRPVTHSYFGTAVVDDYEWLEDAKNPDVRAFLDAENAYADSVLQSIDVRPALRKRLAELLGATSVDYLAVRRTSETGPLFVLERQPPKQQSVLMIRPDPNAPGRRVVDPNELDPTGSTTIDFFVPSPDGKLVAVSLSKDGSERGDVHVFDVATGKEGADVVEHVNGGTAGGSLAWNADGSGFFYTRYPKAGERAEADLDFFQQVWFHKLGASASSDTYSIGKDFPRIAEGELERSDDGRFVMAIVANGDGGEYEHHVLDVSRSRDGAPTSSPGWRRLSKFDDELTFATFGPGKDGKIYAVSRKGAPRGKVVAFTAPFDKPAEVVLPEGEGVIEEVVVTKSALYVVELLGGPSRIRRIPLGVKAEPLARDTSKTSTAAKKPKKGAPAPRPTPPASPTTIAPGARGVAAAELPIPPVSSVTAVVRMGEDLLVRIESYTEPPAWFRYRADEHRLVKTAMAKAAPADMRDVEVVRESCVSKDGTKVPMSILRRTGTKLDGTNPTLVTGYGGFGLSRKPRLRNWYRAWLDAGGVMVEANLRGGGEMGEAWHSAGKLLAKQNVFDDFYACAKTLVARNYTTPDKLAIWGRSNGGLLMGAALVQHPEAYRAVVSGVGIYDMLRTELSPNGAFNVTEYGTVKDEAQFRAMYAYSPLHNVKDGVRYPSVLLTTGENDPRVDPYQSRKMAARLRAANAGPNPILLQSRSGTGHGMGTPLSAEIEEMTDMLAFLFHELGMR</sequence>
<dbReference type="InterPro" id="IPR023302">
    <property type="entry name" value="Pept_S9A_N"/>
</dbReference>
<protein>
    <recommendedName>
        <fullName evidence="2">prolyl oligopeptidase</fullName>
        <ecNumber evidence="2">3.4.21.26</ecNumber>
    </recommendedName>
</protein>
<evidence type="ECO:0000256" key="7">
    <source>
        <dbReference type="SAM" id="SignalP"/>
    </source>
</evidence>
<feature type="domain" description="Peptidase S9 prolyl oligopeptidase catalytic" evidence="8">
    <location>
        <begin position="576"/>
        <end position="786"/>
    </location>
</feature>
<evidence type="ECO:0000256" key="1">
    <source>
        <dbReference type="ARBA" id="ARBA00001070"/>
    </source>
</evidence>
<feature type="compositionally biased region" description="Low complexity" evidence="6">
    <location>
        <begin position="34"/>
        <end position="57"/>
    </location>
</feature>
<comment type="catalytic activity">
    <reaction evidence="1">
        <text>Hydrolysis of Pro-|-Xaa &gt;&gt; Ala-|-Xaa in oligopeptides.</text>
        <dbReference type="EC" id="3.4.21.26"/>
    </reaction>
</comment>
<keyword evidence="5" id="KW-0720">Serine protease</keyword>
<feature type="chain" id="PRO_5005467201" description="prolyl oligopeptidase" evidence="7">
    <location>
        <begin position="25"/>
        <end position="787"/>
    </location>
</feature>
<accession>A0A0K1QBS7</accession>
<gene>
    <name evidence="10" type="ORF">AKJ09_09790</name>
</gene>
<dbReference type="PRINTS" id="PR00862">
    <property type="entry name" value="PROLIGOPTASE"/>
</dbReference>
<dbReference type="KEGG" id="llu:AKJ09_09790"/>
<dbReference type="SUPFAM" id="SSF53474">
    <property type="entry name" value="alpha/beta-Hydrolases"/>
    <property type="match status" value="1"/>
</dbReference>
<dbReference type="Gene3D" id="3.40.50.1820">
    <property type="entry name" value="alpha/beta hydrolase"/>
    <property type="match status" value="2"/>
</dbReference>
<feature type="signal peptide" evidence="7">
    <location>
        <begin position="1"/>
        <end position="24"/>
    </location>
</feature>
<keyword evidence="11" id="KW-1185">Reference proteome</keyword>
<dbReference type="STRING" id="1391654.AKJ09_09790"/>
<dbReference type="EC" id="3.4.21.26" evidence="2"/>
<evidence type="ECO:0000256" key="2">
    <source>
        <dbReference type="ARBA" id="ARBA00011897"/>
    </source>
</evidence>
<dbReference type="InterPro" id="IPR029058">
    <property type="entry name" value="AB_hydrolase_fold"/>
</dbReference>
<evidence type="ECO:0000259" key="9">
    <source>
        <dbReference type="Pfam" id="PF02897"/>
    </source>
</evidence>
<dbReference type="GO" id="GO:0005829">
    <property type="term" value="C:cytosol"/>
    <property type="evidence" value="ECO:0007669"/>
    <property type="project" value="TreeGrafter"/>
</dbReference>
<keyword evidence="3" id="KW-0645">Protease</keyword>
<dbReference type="GO" id="GO:0004252">
    <property type="term" value="F:serine-type endopeptidase activity"/>
    <property type="evidence" value="ECO:0007669"/>
    <property type="project" value="UniProtKB-EC"/>
</dbReference>